<proteinExistence type="predicted"/>
<dbReference type="AlphaFoldDB" id="A0A8J6XNT6"/>
<protein>
    <submittedName>
        <fullName evidence="1">DUF433 domain-containing protein</fullName>
    </submittedName>
</protein>
<keyword evidence="2" id="KW-1185">Reference proteome</keyword>
<dbReference type="InterPro" id="IPR036388">
    <property type="entry name" value="WH-like_DNA-bd_sf"/>
</dbReference>
<reference evidence="1" key="1">
    <citation type="submission" date="2020-09" db="EMBL/GenBank/DDBJ databases">
        <title>Iningainema tapete sp. nov. (Scytonemataceae, Cyanobacteria) from greenhouses in central Florida (USA) produces two types of nodularin with biosynthetic potential for microcystin-LR and anabaenopeptins.</title>
        <authorList>
            <person name="Berthold D.E."/>
            <person name="Lefler F.W."/>
            <person name="Huang I.-S."/>
            <person name="Abdulla H."/>
            <person name="Zimba P.V."/>
            <person name="Laughinghouse H.D. IV."/>
        </authorList>
    </citation>
    <scope>NUCLEOTIDE SEQUENCE</scope>
    <source>
        <strain evidence="1">BLCCT55</strain>
    </source>
</reference>
<evidence type="ECO:0000313" key="1">
    <source>
        <dbReference type="EMBL" id="MBD2775309.1"/>
    </source>
</evidence>
<dbReference type="InterPro" id="IPR009057">
    <property type="entry name" value="Homeodomain-like_sf"/>
</dbReference>
<name>A0A8J6XNT6_9CYAN</name>
<dbReference type="PANTHER" id="PTHR34849">
    <property type="entry name" value="SSL5025 PROTEIN"/>
    <property type="match status" value="1"/>
</dbReference>
<organism evidence="1 2">
    <name type="scientific">Iningainema tapete BLCC-T55</name>
    <dbReference type="NCBI Taxonomy" id="2748662"/>
    <lineage>
        <taxon>Bacteria</taxon>
        <taxon>Bacillati</taxon>
        <taxon>Cyanobacteriota</taxon>
        <taxon>Cyanophyceae</taxon>
        <taxon>Nostocales</taxon>
        <taxon>Scytonemataceae</taxon>
        <taxon>Iningainema tapete</taxon>
    </lineage>
</organism>
<evidence type="ECO:0000313" key="2">
    <source>
        <dbReference type="Proteomes" id="UP000629098"/>
    </source>
</evidence>
<dbReference type="Proteomes" id="UP000629098">
    <property type="component" value="Unassembled WGS sequence"/>
</dbReference>
<dbReference type="EMBL" id="JACXAE010000078">
    <property type="protein sequence ID" value="MBD2775309.1"/>
    <property type="molecule type" value="Genomic_DNA"/>
</dbReference>
<dbReference type="Pfam" id="PF04255">
    <property type="entry name" value="DUF433"/>
    <property type="match status" value="1"/>
</dbReference>
<accession>A0A8J6XNT6</accession>
<dbReference type="SUPFAM" id="SSF46689">
    <property type="entry name" value="Homeodomain-like"/>
    <property type="match status" value="1"/>
</dbReference>
<dbReference type="PANTHER" id="PTHR34849:SF1">
    <property type="entry name" value="SLR0770 PROTEIN"/>
    <property type="match status" value="1"/>
</dbReference>
<gene>
    <name evidence="1" type="ORF">ICL16_25425</name>
</gene>
<sequence>MLSVSTEHIEITPGVRGGKPRIAGTRIAVEDIVVMHLKMGLSLPEIVAKYNLSMACVHAAMAYYFDHQETIDRTLAEDEAFVEAFKQNHPSRLQEKLRNLRGE</sequence>
<dbReference type="InterPro" id="IPR007367">
    <property type="entry name" value="DUF433"/>
</dbReference>
<comment type="caution">
    <text evidence="1">The sequence shown here is derived from an EMBL/GenBank/DDBJ whole genome shotgun (WGS) entry which is preliminary data.</text>
</comment>
<dbReference type="Gene3D" id="1.10.10.10">
    <property type="entry name" value="Winged helix-like DNA-binding domain superfamily/Winged helix DNA-binding domain"/>
    <property type="match status" value="1"/>
</dbReference>